<evidence type="ECO:0000256" key="2">
    <source>
        <dbReference type="ARBA" id="ARBA00022490"/>
    </source>
</evidence>
<dbReference type="eggNOG" id="ENOG502TKUR">
    <property type="taxonomic scope" value="Eukaryota"/>
</dbReference>
<dbReference type="Pfam" id="PF14772">
    <property type="entry name" value="NYD-SP28"/>
    <property type="match status" value="1"/>
</dbReference>
<dbReference type="GO" id="GO:0070286">
    <property type="term" value="P:axonemal dynein complex assembly"/>
    <property type="evidence" value="ECO:0007669"/>
    <property type="project" value="InterPro"/>
</dbReference>
<name>B4H5Y1_DROPE</name>
<dbReference type="PANTHER" id="PTHR21625:SF0">
    <property type="entry name" value="DYNEIN REGULATORY COMPLEX SUBUNIT 2"/>
    <property type="match status" value="1"/>
</dbReference>
<dbReference type="Proteomes" id="UP000008744">
    <property type="component" value="Unassembled WGS sequence"/>
</dbReference>
<feature type="compositionally biased region" description="Basic and acidic residues" evidence="13">
    <location>
        <begin position="28"/>
        <end position="57"/>
    </location>
</feature>
<keyword evidence="5" id="KW-0969">Cilium</keyword>
<reference evidence="15 16" key="1">
    <citation type="journal article" date="2007" name="Nature">
        <title>Evolution of genes and genomes on the Drosophila phylogeny.</title>
        <authorList>
            <consortium name="Drosophila 12 Genomes Consortium"/>
            <person name="Clark A.G."/>
            <person name="Eisen M.B."/>
            <person name="Smith D.R."/>
            <person name="Bergman C.M."/>
            <person name="Oliver B."/>
            <person name="Markow T.A."/>
            <person name="Kaufman T.C."/>
            <person name="Kellis M."/>
            <person name="Gelbart W."/>
            <person name="Iyer V.N."/>
            <person name="Pollard D.A."/>
            <person name="Sackton T.B."/>
            <person name="Larracuente A.M."/>
            <person name="Singh N.D."/>
            <person name="Abad J.P."/>
            <person name="Abt D.N."/>
            <person name="Adryan B."/>
            <person name="Aguade M."/>
            <person name="Akashi H."/>
            <person name="Anderson W.W."/>
            <person name="Aquadro C.F."/>
            <person name="Ardell D.H."/>
            <person name="Arguello R."/>
            <person name="Artieri C.G."/>
            <person name="Barbash D.A."/>
            <person name="Barker D."/>
            <person name="Barsanti P."/>
            <person name="Batterham P."/>
            <person name="Batzoglou S."/>
            <person name="Begun D."/>
            <person name="Bhutkar A."/>
            <person name="Blanco E."/>
            <person name="Bosak S.A."/>
            <person name="Bradley R.K."/>
            <person name="Brand A.D."/>
            <person name="Brent M.R."/>
            <person name="Brooks A.N."/>
            <person name="Brown R.H."/>
            <person name="Butlin R.K."/>
            <person name="Caggese C."/>
            <person name="Calvi B.R."/>
            <person name="Bernardo de Carvalho A."/>
            <person name="Caspi A."/>
            <person name="Castrezana S."/>
            <person name="Celniker S.E."/>
            <person name="Chang J.L."/>
            <person name="Chapple C."/>
            <person name="Chatterji S."/>
            <person name="Chinwalla A."/>
            <person name="Civetta A."/>
            <person name="Clifton S.W."/>
            <person name="Comeron J.M."/>
            <person name="Costello J.C."/>
            <person name="Coyne J.A."/>
            <person name="Daub J."/>
            <person name="David R.G."/>
            <person name="Delcher A.L."/>
            <person name="Delehaunty K."/>
            <person name="Do C.B."/>
            <person name="Ebling H."/>
            <person name="Edwards K."/>
            <person name="Eickbush T."/>
            <person name="Evans J.D."/>
            <person name="Filipski A."/>
            <person name="Findeiss S."/>
            <person name="Freyhult E."/>
            <person name="Fulton L."/>
            <person name="Fulton R."/>
            <person name="Garcia A.C."/>
            <person name="Gardiner A."/>
            <person name="Garfield D.A."/>
            <person name="Garvin B.E."/>
            <person name="Gibson G."/>
            <person name="Gilbert D."/>
            <person name="Gnerre S."/>
            <person name="Godfrey J."/>
            <person name="Good R."/>
            <person name="Gotea V."/>
            <person name="Gravely B."/>
            <person name="Greenberg A.J."/>
            <person name="Griffiths-Jones S."/>
            <person name="Gross S."/>
            <person name="Guigo R."/>
            <person name="Gustafson E.A."/>
            <person name="Haerty W."/>
            <person name="Hahn M.W."/>
            <person name="Halligan D.L."/>
            <person name="Halpern A.L."/>
            <person name="Halter G.M."/>
            <person name="Han M.V."/>
            <person name="Heger A."/>
            <person name="Hillier L."/>
            <person name="Hinrichs A.S."/>
            <person name="Holmes I."/>
            <person name="Hoskins R.A."/>
            <person name="Hubisz M.J."/>
            <person name="Hultmark D."/>
            <person name="Huntley M.A."/>
            <person name="Jaffe D.B."/>
            <person name="Jagadeeshan S."/>
            <person name="Jeck W.R."/>
            <person name="Johnson J."/>
            <person name="Jones C.D."/>
            <person name="Jordan W.C."/>
            <person name="Karpen G.H."/>
            <person name="Kataoka E."/>
            <person name="Keightley P.D."/>
            <person name="Kheradpour P."/>
            <person name="Kirkness E.F."/>
            <person name="Koerich L.B."/>
            <person name="Kristiansen K."/>
            <person name="Kudrna D."/>
            <person name="Kulathinal R.J."/>
            <person name="Kumar S."/>
            <person name="Kwok R."/>
            <person name="Lander E."/>
            <person name="Langley C.H."/>
            <person name="Lapoint R."/>
            <person name="Lazzaro B.P."/>
            <person name="Lee S.J."/>
            <person name="Levesque L."/>
            <person name="Li R."/>
            <person name="Lin C.F."/>
            <person name="Lin M.F."/>
            <person name="Lindblad-Toh K."/>
            <person name="Llopart A."/>
            <person name="Long M."/>
            <person name="Low L."/>
            <person name="Lozovsky E."/>
            <person name="Lu J."/>
            <person name="Luo M."/>
            <person name="Machado C.A."/>
            <person name="Makalowski W."/>
            <person name="Marzo M."/>
            <person name="Matsuda M."/>
            <person name="Matzkin L."/>
            <person name="McAllister B."/>
            <person name="McBride C.S."/>
            <person name="McKernan B."/>
            <person name="McKernan K."/>
            <person name="Mendez-Lago M."/>
            <person name="Minx P."/>
            <person name="Mollenhauer M.U."/>
            <person name="Montooth K."/>
            <person name="Mount S.M."/>
            <person name="Mu X."/>
            <person name="Myers E."/>
            <person name="Negre B."/>
            <person name="Newfeld S."/>
            <person name="Nielsen R."/>
            <person name="Noor M.A."/>
            <person name="O'Grady P."/>
            <person name="Pachter L."/>
            <person name="Papaceit M."/>
            <person name="Parisi M.J."/>
            <person name="Parisi M."/>
            <person name="Parts L."/>
            <person name="Pedersen J.S."/>
            <person name="Pesole G."/>
            <person name="Phillippy A.M."/>
            <person name="Ponting C.P."/>
            <person name="Pop M."/>
            <person name="Porcelli D."/>
            <person name="Powell J.R."/>
            <person name="Prohaska S."/>
            <person name="Pruitt K."/>
            <person name="Puig M."/>
            <person name="Quesneville H."/>
            <person name="Ram K.R."/>
            <person name="Rand D."/>
            <person name="Rasmussen M.D."/>
            <person name="Reed L.K."/>
            <person name="Reenan R."/>
            <person name="Reily A."/>
            <person name="Remington K.A."/>
            <person name="Rieger T.T."/>
            <person name="Ritchie M.G."/>
            <person name="Robin C."/>
            <person name="Rogers Y.H."/>
            <person name="Rohde C."/>
            <person name="Rozas J."/>
            <person name="Rubenfield M.J."/>
            <person name="Ruiz A."/>
            <person name="Russo S."/>
            <person name="Salzberg S.L."/>
            <person name="Sanchez-Gracia A."/>
            <person name="Saranga D.J."/>
            <person name="Sato H."/>
            <person name="Schaeffer S.W."/>
            <person name="Schatz M.C."/>
            <person name="Schlenke T."/>
            <person name="Schwartz R."/>
            <person name="Segarra C."/>
            <person name="Singh R.S."/>
            <person name="Sirot L."/>
            <person name="Sirota M."/>
            <person name="Sisneros N.B."/>
            <person name="Smith C.D."/>
            <person name="Smith T.F."/>
            <person name="Spieth J."/>
            <person name="Stage D.E."/>
            <person name="Stark A."/>
            <person name="Stephan W."/>
            <person name="Strausberg R.L."/>
            <person name="Strempel S."/>
            <person name="Sturgill D."/>
            <person name="Sutton G."/>
            <person name="Sutton G.G."/>
            <person name="Tao W."/>
            <person name="Teichmann S."/>
            <person name="Tobari Y.N."/>
            <person name="Tomimura Y."/>
            <person name="Tsolas J.M."/>
            <person name="Valente V.L."/>
            <person name="Venter E."/>
            <person name="Venter J.C."/>
            <person name="Vicario S."/>
            <person name="Vieira F.G."/>
            <person name="Vilella A.J."/>
            <person name="Villasante A."/>
            <person name="Walenz B."/>
            <person name="Wang J."/>
            <person name="Wasserman M."/>
            <person name="Watts T."/>
            <person name="Wilson D."/>
            <person name="Wilson R.K."/>
            <person name="Wing R.A."/>
            <person name="Wolfner M.F."/>
            <person name="Wong A."/>
            <person name="Wong G.K."/>
            <person name="Wu C.I."/>
            <person name="Wu G."/>
            <person name="Yamamoto D."/>
            <person name="Yang H.P."/>
            <person name="Yang S.P."/>
            <person name="Yorke J.A."/>
            <person name="Yoshida K."/>
            <person name="Zdobnov E."/>
            <person name="Zhang P."/>
            <person name="Zhang Y."/>
            <person name="Zimin A.V."/>
            <person name="Baldwin J."/>
            <person name="Abdouelleil A."/>
            <person name="Abdulkadir J."/>
            <person name="Abebe A."/>
            <person name="Abera B."/>
            <person name="Abreu J."/>
            <person name="Acer S.C."/>
            <person name="Aftuck L."/>
            <person name="Alexander A."/>
            <person name="An P."/>
            <person name="Anderson E."/>
            <person name="Anderson S."/>
            <person name="Arachi H."/>
            <person name="Azer M."/>
            <person name="Bachantsang P."/>
            <person name="Barry A."/>
            <person name="Bayul T."/>
            <person name="Berlin A."/>
            <person name="Bessette D."/>
            <person name="Bloom T."/>
            <person name="Blye J."/>
            <person name="Boguslavskiy L."/>
            <person name="Bonnet C."/>
            <person name="Boukhgalter B."/>
            <person name="Bourzgui I."/>
            <person name="Brown A."/>
            <person name="Cahill P."/>
            <person name="Channer S."/>
            <person name="Cheshatsang Y."/>
            <person name="Chuda L."/>
            <person name="Citroen M."/>
            <person name="Collymore A."/>
            <person name="Cooke P."/>
            <person name="Costello M."/>
            <person name="D'Aco K."/>
            <person name="Daza R."/>
            <person name="De Haan G."/>
            <person name="DeGray S."/>
            <person name="DeMaso C."/>
            <person name="Dhargay N."/>
            <person name="Dooley K."/>
            <person name="Dooley E."/>
            <person name="Doricent M."/>
            <person name="Dorje P."/>
            <person name="Dorjee K."/>
            <person name="Dupes A."/>
            <person name="Elong R."/>
            <person name="Falk J."/>
            <person name="Farina A."/>
            <person name="Faro S."/>
            <person name="Ferguson D."/>
            <person name="Fisher S."/>
            <person name="Foley C.D."/>
            <person name="Franke A."/>
            <person name="Friedrich D."/>
            <person name="Gadbois L."/>
            <person name="Gearin G."/>
            <person name="Gearin C.R."/>
            <person name="Giannoukos G."/>
            <person name="Goode T."/>
            <person name="Graham J."/>
            <person name="Grandbois E."/>
            <person name="Grewal S."/>
            <person name="Gyaltsen K."/>
            <person name="Hafez N."/>
            <person name="Hagos B."/>
            <person name="Hall J."/>
            <person name="Henson C."/>
            <person name="Hollinger A."/>
            <person name="Honan T."/>
            <person name="Huard M.D."/>
            <person name="Hughes L."/>
            <person name="Hurhula B."/>
            <person name="Husby M.E."/>
            <person name="Kamat A."/>
            <person name="Kanga B."/>
            <person name="Kashin S."/>
            <person name="Khazanovich D."/>
            <person name="Kisner P."/>
            <person name="Lance K."/>
            <person name="Lara M."/>
            <person name="Lee W."/>
            <person name="Lennon N."/>
            <person name="Letendre F."/>
            <person name="LeVine R."/>
            <person name="Lipovsky A."/>
            <person name="Liu X."/>
            <person name="Liu J."/>
            <person name="Liu S."/>
            <person name="Lokyitsang T."/>
            <person name="Lokyitsang Y."/>
            <person name="Lubonja R."/>
            <person name="Lui A."/>
            <person name="MacDonald P."/>
            <person name="Magnisalis V."/>
            <person name="Maru K."/>
            <person name="Matthews C."/>
            <person name="McCusker W."/>
            <person name="McDonough S."/>
            <person name="Mehta T."/>
            <person name="Meldrim J."/>
            <person name="Meneus L."/>
            <person name="Mihai O."/>
            <person name="Mihalev A."/>
            <person name="Mihova T."/>
            <person name="Mittelman R."/>
            <person name="Mlenga V."/>
            <person name="Montmayeur A."/>
            <person name="Mulrain L."/>
            <person name="Navidi A."/>
            <person name="Naylor J."/>
            <person name="Negash T."/>
            <person name="Nguyen T."/>
            <person name="Nguyen N."/>
            <person name="Nicol R."/>
            <person name="Norbu C."/>
            <person name="Norbu N."/>
            <person name="Novod N."/>
            <person name="O'Neill B."/>
            <person name="Osman S."/>
            <person name="Markiewicz E."/>
            <person name="Oyono O.L."/>
            <person name="Patti C."/>
            <person name="Phunkhang P."/>
            <person name="Pierre F."/>
            <person name="Priest M."/>
            <person name="Raghuraman S."/>
            <person name="Rege F."/>
            <person name="Reyes R."/>
            <person name="Rise C."/>
            <person name="Rogov P."/>
            <person name="Ross K."/>
            <person name="Ryan E."/>
            <person name="Settipalli S."/>
            <person name="Shea T."/>
            <person name="Sherpa N."/>
            <person name="Shi L."/>
            <person name="Shih D."/>
            <person name="Sparrow T."/>
            <person name="Spaulding J."/>
            <person name="Stalker J."/>
            <person name="Stange-Thomann N."/>
            <person name="Stavropoulos S."/>
            <person name="Stone C."/>
            <person name="Strader C."/>
            <person name="Tesfaye S."/>
            <person name="Thomson T."/>
            <person name="Thoulutsang Y."/>
            <person name="Thoulutsang D."/>
            <person name="Topham K."/>
            <person name="Topping I."/>
            <person name="Tsamla T."/>
            <person name="Vassiliev H."/>
            <person name="Vo A."/>
            <person name="Wangchuk T."/>
            <person name="Wangdi T."/>
            <person name="Weiand M."/>
            <person name="Wilkinson J."/>
            <person name="Wilson A."/>
            <person name="Yadav S."/>
            <person name="Young G."/>
            <person name="Yu Q."/>
            <person name="Zembek L."/>
            <person name="Zhong D."/>
            <person name="Zimmer A."/>
            <person name="Zwirko Z."/>
            <person name="Jaffe D.B."/>
            <person name="Alvarez P."/>
            <person name="Brockman W."/>
            <person name="Butler J."/>
            <person name="Chin C."/>
            <person name="Gnerre S."/>
            <person name="Grabherr M."/>
            <person name="Kleber M."/>
            <person name="Mauceli E."/>
            <person name="MacCallum I."/>
        </authorList>
    </citation>
    <scope>NUCLEOTIDE SEQUENCE [LARGE SCALE GENOMIC DNA]</scope>
    <source>
        <strain evidence="16">MSH-3 / Tucson 14011-0111.49</strain>
    </source>
</reference>
<comment type="function">
    <text evidence="12">Component of the nexin-dynein regulatory complex (N-DRC), a key regulator of ciliary/flagellar motility which maintains the alignment and integrity of the distal axoneme and regulates microtubule sliding in motile axonemes. Plays a critical role in the assembly of N-DRC and also stabilizes the assembly of multiple inner dynein arms and radial spokes. Coassembles with DRC1 to form a central scaffold needed for assembly of the N-DRC and its attachment to the outer doublet microtubules.</text>
</comment>
<dbReference type="EMBL" id="CH479212">
    <property type="protein sequence ID" value="EDW33198.1"/>
    <property type="molecule type" value="Genomic_DNA"/>
</dbReference>
<dbReference type="GO" id="GO:0003352">
    <property type="term" value="P:regulation of cilium movement"/>
    <property type="evidence" value="ECO:0007669"/>
    <property type="project" value="TreeGrafter"/>
</dbReference>
<dbReference type="OrthoDB" id="7760980at2759"/>
<dbReference type="HOGENOM" id="CLU_511201_0_0_1"/>
<dbReference type="STRING" id="7234.B4H5Y1"/>
<dbReference type="SMR" id="B4H5Y1"/>
<evidence type="ECO:0000256" key="7">
    <source>
        <dbReference type="ARBA" id="ARBA00023273"/>
    </source>
</evidence>
<protein>
    <recommendedName>
        <fullName evidence="10">Dynein regulatory complex subunit 2</fullName>
    </recommendedName>
    <alternativeName>
        <fullName evidence="11">Coiled-coil domain-containing protein 65</fullName>
    </alternativeName>
</protein>
<evidence type="ECO:0000256" key="13">
    <source>
        <dbReference type="SAM" id="MobiDB-lite"/>
    </source>
</evidence>
<gene>
    <name evidence="15" type="primary">Dper\GL24599</name>
    <name evidence="15" type="ORF">Dper_GL24599</name>
</gene>
<evidence type="ECO:0000256" key="4">
    <source>
        <dbReference type="ARBA" id="ARBA00023054"/>
    </source>
</evidence>
<evidence type="ECO:0000259" key="14">
    <source>
        <dbReference type="Pfam" id="PF14772"/>
    </source>
</evidence>
<sequence>MSEPTGGGEPEIRMTRLTDNYLQEMQDELDKAPEGPHKPTKAEKKAARKEAKRQEQMADKKLIMRDALSRELEMGKRMEKRGNEEWHEMCKEIKITELREEIVNWGNKAERNIEGKNDHIKMLIEDMTQTQDRHMRCFSKTVELIDHVRDCFHGMIDGIRNMYDQEAEIMLREYYDEVQRRTEEVDFMHENSENIIHATNITTRDQLNEDYQIFLEQRDDRVNTEIENRFRIRDQVVLRMTDMQQQLNDFVESLRSTELDAHKYEKIRWLTERQAAFMDESRKLNYEELKNINAMSDLNKEMLRVESENNSTLNDLRLEFQYFTRVRKKIEQNQEMDRVITHEKLRILTGECYDIIKQLEKHVKSGELLLALSITCRKLQTESEKVILGGEIVDETDLGAVDEQFILKTLNMKAHVDITEAELLEQNKLLRNFWRRQAMVEAQNLLLLEEKHRLTEQNERYLNFIKSMSVTENPEELRSAVKVKMCDNQPMTPHLFQTKCKEYKSRILCKSKMAHKEAKWDAEKVLRQVIEKH</sequence>
<organism evidence="16">
    <name type="scientific">Drosophila persimilis</name>
    <name type="common">Fruit fly</name>
    <dbReference type="NCBI Taxonomy" id="7234"/>
    <lineage>
        <taxon>Eukaryota</taxon>
        <taxon>Metazoa</taxon>
        <taxon>Ecdysozoa</taxon>
        <taxon>Arthropoda</taxon>
        <taxon>Hexapoda</taxon>
        <taxon>Insecta</taxon>
        <taxon>Pterygota</taxon>
        <taxon>Neoptera</taxon>
        <taxon>Endopterygota</taxon>
        <taxon>Diptera</taxon>
        <taxon>Brachycera</taxon>
        <taxon>Muscomorpha</taxon>
        <taxon>Ephydroidea</taxon>
        <taxon>Drosophilidae</taxon>
        <taxon>Drosophila</taxon>
        <taxon>Sophophora</taxon>
    </lineage>
</organism>
<dbReference type="GO" id="GO:0005858">
    <property type="term" value="C:axonemal dynein complex"/>
    <property type="evidence" value="ECO:0007669"/>
    <property type="project" value="InterPro"/>
</dbReference>
<keyword evidence="7" id="KW-0966">Cell projection</keyword>
<evidence type="ECO:0000256" key="9">
    <source>
        <dbReference type="ARBA" id="ARBA00038424"/>
    </source>
</evidence>
<evidence type="ECO:0000313" key="16">
    <source>
        <dbReference type="Proteomes" id="UP000008744"/>
    </source>
</evidence>
<evidence type="ECO:0000256" key="12">
    <source>
        <dbReference type="ARBA" id="ARBA00045865"/>
    </source>
</evidence>
<evidence type="ECO:0000256" key="11">
    <source>
        <dbReference type="ARBA" id="ARBA00041517"/>
    </source>
</evidence>
<dbReference type="OMA" id="VRRMTHM"/>
<evidence type="ECO:0000256" key="6">
    <source>
        <dbReference type="ARBA" id="ARBA00023212"/>
    </source>
</evidence>
<feature type="domain" description="Dynein regulatory complex protein 1/2 N-terminal" evidence="14">
    <location>
        <begin position="45"/>
        <end position="143"/>
    </location>
</feature>
<keyword evidence="6" id="KW-0206">Cytoskeleton</keyword>
<keyword evidence="2" id="KW-0963">Cytoplasm</keyword>
<evidence type="ECO:0000313" key="15">
    <source>
        <dbReference type="EMBL" id="EDW33198.1"/>
    </source>
</evidence>
<comment type="subcellular location">
    <subcellularLocation>
        <location evidence="1">Cytoplasm</location>
        <location evidence="1">Cytoskeleton</location>
        <location evidence="1">Flagellum axoneme</location>
    </subcellularLocation>
    <subcellularLocation>
        <location evidence="8">Cytoplasm</location>
        <location evidence="8">Cytoskeleton</location>
        <location evidence="8">Flagellum basal body</location>
    </subcellularLocation>
</comment>
<dbReference type="PANTHER" id="PTHR21625">
    <property type="entry name" value="NYD-SP28 PROTEIN"/>
    <property type="match status" value="1"/>
</dbReference>
<comment type="similarity">
    <text evidence="9">Belongs to the DRC2 family.</text>
</comment>
<dbReference type="InterPro" id="IPR039505">
    <property type="entry name" value="DRC1/2_N"/>
</dbReference>
<evidence type="ECO:0000256" key="10">
    <source>
        <dbReference type="ARBA" id="ARBA00040899"/>
    </source>
</evidence>
<evidence type="ECO:0000256" key="8">
    <source>
        <dbReference type="ARBA" id="ARBA00037841"/>
    </source>
</evidence>
<dbReference type="PhylomeDB" id="B4H5Y1"/>
<dbReference type="InterPro" id="IPR039750">
    <property type="entry name" value="DRC1/DRC2"/>
</dbReference>
<dbReference type="GO" id="GO:0060285">
    <property type="term" value="P:cilium-dependent cell motility"/>
    <property type="evidence" value="ECO:0007669"/>
    <property type="project" value="TreeGrafter"/>
</dbReference>
<dbReference type="KEGG" id="dpe:6601161"/>
<evidence type="ECO:0000256" key="3">
    <source>
        <dbReference type="ARBA" id="ARBA00022846"/>
    </source>
</evidence>
<keyword evidence="3" id="KW-0282">Flagellum</keyword>
<feature type="region of interest" description="Disordered" evidence="13">
    <location>
        <begin position="22"/>
        <end position="57"/>
    </location>
</feature>
<evidence type="ECO:0000256" key="1">
    <source>
        <dbReference type="ARBA" id="ARBA00004611"/>
    </source>
</evidence>
<accession>B4H5Y1</accession>
<dbReference type="AlphaFoldDB" id="B4H5Y1"/>
<evidence type="ECO:0000256" key="5">
    <source>
        <dbReference type="ARBA" id="ARBA00023069"/>
    </source>
</evidence>
<keyword evidence="16" id="KW-1185">Reference proteome</keyword>
<proteinExistence type="inferred from homology"/>
<keyword evidence="4" id="KW-0175">Coiled coil</keyword>